<dbReference type="CDD" id="cd05233">
    <property type="entry name" value="SDR_c"/>
    <property type="match status" value="1"/>
</dbReference>
<sequence length="247" mass="25035">MHIDLTGKKALVTGASRGLGRAIALSLAKAGADVVITYEKSAEKAQAVANEITALGRHGEAIQANSANAQAIQNAVNHTIQSLGGLDILVNNAGIARGGPLESLSLEDIDALINVNIRGVVVAIQAALPHLPEGGRIINIGSCLANRVAQPGIAVYAMTKSALNSLTRGLARDLGPRGITVNLVHPGPTDSDMNPADGEQADAQRQLIATGHYGTPEDVAAAVTFLASQAAGQISGTGLDVDGGLNA</sequence>
<organism evidence="4 5">
    <name type="scientific">Citrobacter telavivensis</name>
    <dbReference type="NCBI Taxonomy" id="2653932"/>
    <lineage>
        <taxon>Bacteria</taxon>
        <taxon>Pseudomonadati</taxon>
        <taxon>Pseudomonadota</taxon>
        <taxon>Gammaproteobacteria</taxon>
        <taxon>Enterobacterales</taxon>
        <taxon>Enterobacteriaceae</taxon>
        <taxon>Citrobacter</taxon>
    </lineage>
</organism>
<dbReference type="PANTHER" id="PTHR43639:SF1">
    <property type="entry name" value="SHORT-CHAIN DEHYDROGENASE_REDUCTASE FAMILY PROTEIN"/>
    <property type="match status" value="1"/>
</dbReference>
<dbReference type="Proteomes" id="UP000475079">
    <property type="component" value="Unassembled WGS sequence"/>
</dbReference>
<dbReference type="Gene3D" id="3.40.50.720">
    <property type="entry name" value="NAD(P)-binding Rossmann-like Domain"/>
    <property type="match status" value="1"/>
</dbReference>
<comment type="caution">
    <text evidence="4">The sequence shown here is derived from an EMBL/GenBank/DDBJ whole genome shotgun (WGS) entry which is preliminary data.</text>
</comment>
<dbReference type="GO" id="GO:0016491">
    <property type="term" value="F:oxidoreductase activity"/>
    <property type="evidence" value="ECO:0007669"/>
    <property type="project" value="UniProtKB-KW"/>
</dbReference>
<dbReference type="RefSeq" id="WP_152401229.1">
    <property type="nucleotide sequence ID" value="NZ_WHIY01000013.1"/>
</dbReference>
<reference evidence="4 5" key="1">
    <citation type="submission" date="2019-10" db="EMBL/GenBank/DDBJ databases">
        <title>Characterization of a new Citrobacter species.</title>
        <authorList>
            <person name="Goncalves Ribeiro T."/>
            <person name="Izdebski R."/>
            <person name="Urbanowicz P."/>
            <person name="Carmeli Y."/>
            <person name="Gniadkowski M."/>
            <person name="Peixe L."/>
        </authorList>
    </citation>
    <scope>NUCLEOTIDE SEQUENCE [LARGE SCALE GENOMIC DNA]</scope>
    <source>
        <strain evidence="4 5">NMI7905_11</strain>
    </source>
</reference>
<keyword evidence="5" id="KW-1185">Reference proteome</keyword>
<accession>A0A6L5EC80</accession>
<feature type="domain" description="Ketoreductase" evidence="3">
    <location>
        <begin position="8"/>
        <end position="187"/>
    </location>
</feature>
<name>A0A6L5EC80_9ENTR</name>
<dbReference type="SMART" id="SM00822">
    <property type="entry name" value="PKS_KR"/>
    <property type="match status" value="1"/>
</dbReference>
<dbReference type="EMBL" id="WHIY01000013">
    <property type="protein sequence ID" value="MPQ52966.1"/>
    <property type="molecule type" value="Genomic_DNA"/>
</dbReference>
<evidence type="ECO:0000256" key="2">
    <source>
        <dbReference type="ARBA" id="ARBA00023002"/>
    </source>
</evidence>
<evidence type="ECO:0000313" key="5">
    <source>
        <dbReference type="Proteomes" id="UP000475079"/>
    </source>
</evidence>
<protein>
    <submittedName>
        <fullName evidence="4">SDR family oxidoreductase</fullName>
    </submittedName>
</protein>
<dbReference type="PRINTS" id="PR00080">
    <property type="entry name" value="SDRFAMILY"/>
</dbReference>
<dbReference type="SUPFAM" id="SSF51735">
    <property type="entry name" value="NAD(P)-binding Rossmann-fold domains"/>
    <property type="match status" value="1"/>
</dbReference>
<dbReference type="PANTHER" id="PTHR43639">
    <property type="entry name" value="OXIDOREDUCTASE, SHORT-CHAIN DEHYDROGENASE/REDUCTASE FAMILY (AFU_ORTHOLOGUE AFUA_5G02870)"/>
    <property type="match status" value="1"/>
</dbReference>
<dbReference type="Pfam" id="PF13561">
    <property type="entry name" value="adh_short_C2"/>
    <property type="match status" value="1"/>
</dbReference>
<keyword evidence="2" id="KW-0560">Oxidoreductase</keyword>
<dbReference type="InterPro" id="IPR057326">
    <property type="entry name" value="KR_dom"/>
</dbReference>
<dbReference type="PRINTS" id="PR00081">
    <property type="entry name" value="GDHRDH"/>
</dbReference>
<dbReference type="FunFam" id="3.40.50.720:FF:000084">
    <property type="entry name" value="Short-chain dehydrogenase reductase"/>
    <property type="match status" value="1"/>
</dbReference>
<evidence type="ECO:0000259" key="3">
    <source>
        <dbReference type="SMART" id="SM00822"/>
    </source>
</evidence>
<evidence type="ECO:0000313" key="4">
    <source>
        <dbReference type="EMBL" id="MPQ52966.1"/>
    </source>
</evidence>
<dbReference type="InterPro" id="IPR002347">
    <property type="entry name" value="SDR_fam"/>
</dbReference>
<comment type="similarity">
    <text evidence="1">Belongs to the short-chain dehydrogenases/reductases (SDR) family.</text>
</comment>
<dbReference type="InterPro" id="IPR036291">
    <property type="entry name" value="NAD(P)-bd_dom_sf"/>
</dbReference>
<gene>
    <name evidence="4" type="ORF">GBB84_18875</name>
</gene>
<proteinExistence type="inferred from homology"/>
<dbReference type="AlphaFoldDB" id="A0A6L5EC80"/>
<evidence type="ECO:0000256" key="1">
    <source>
        <dbReference type="ARBA" id="ARBA00006484"/>
    </source>
</evidence>